<dbReference type="SUPFAM" id="SSF55073">
    <property type="entry name" value="Nucleotide cyclase"/>
    <property type="match status" value="1"/>
</dbReference>
<dbReference type="Gene3D" id="3.30.70.270">
    <property type="match status" value="1"/>
</dbReference>
<dbReference type="Proteomes" id="UP001143480">
    <property type="component" value="Unassembled WGS sequence"/>
</dbReference>
<reference evidence="2" key="2">
    <citation type="submission" date="2023-01" db="EMBL/GenBank/DDBJ databases">
        <authorList>
            <person name="Sun Q."/>
            <person name="Evtushenko L."/>
        </authorList>
    </citation>
    <scope>NUCLEOTIDE SEQUENCE</scope>
    <source>
        <strain evidence="2">VKM Ac-1321</strain>
    </source>
</reference>
<organism evidence="2 3">
    <name type="scientific">Dactylosporangium matsuzakiense</name>
    <dbReference type="NCBI Taxonomy" id="53360"/>
    <lineage>
        <taxon>Bacteria</taxon>
        <taxon>Bacillati</taxon>
        <taxon>Actinomycetota</taxon>
        <taxon>Actinomycetes</taxon>
        <taxon>Micromonosporales</taxon>
        <taxon>Micromonosporaceae</taxon>
        <taxon>Dactylosporangium</taxon>
    </lineage>
</organism>
<name>A0A9W6NQ62_9ACTN</name>
<dbReference type="InterPro" id="IPR029787">
    <property type="entry name" value="Nucleotide_cyclase"/>
</dbReference>
<dbReference type="PANTHER" id="PTHR46663:SF2">
    <property type="entry name" value="GGDEF DOMAIN-CONTAINING PROTEIN"/>
    <property type="match status" value="1"/>
</dbReference>
<dbReference type="Gene3D" id="3.30.450.40">
    <property type="match status" value="1"/>
</dbReference>
<dbReference type="Pfam" id="PF00990">
    <property type="entry name" value="GGDEF"/>
    <property type="match status" value="1"/>
</dbReference>
<dbReference type="PANTHER" id="PTHR46663">
    <property type="entry name" value="DIGUANYLATE CYCLASE DGCT-RELATED"/>
    <property type="match status" value="1"/>
</dbReference>
<evidence type="ECO:0000313" key="2">
    <source>
        <dbReference type="EMBL" id="GLL05875.1"/>
    </source>
</evidence>
<dbReference type="NCBIfam" id="TIGR00254">
    <property type="entry name" value="GGDEF"/>
    <property type="match status" value="1"/>
</dbReference>
<comment type="caution">
    <text evidence="2">The sequence shown here is derived from an EMBL/GenBank/DDBJ whole genome shotgun (WGS) entry which is preliminary data.</text>
</comment>
<dbReference type="RefSeq" id="WP_271189878.1">
    <property type="nucleotide sequence ID" value="NZ_BAAAXA010000001.1"/>
</dbReference>
<dbReference type="EMBL" id="BSFP01000064">
    <property type="protein sequence ID" value="GLL05875.1"/>
    <property type="molecule type" value="Genomic_DNA"/>
</dbReference>
<dbReference type="PROSITE" id="PS50887">
    <property type="entry name" value="GGDEF"/>
    <property type="match status" value="1"/>
</dbReference>
<gene>
    <name evidence="2" type="ORF">GCM10017581_076230</name>
</gene>
<reference evidence="2" key="1">
    <citation type="journal article" date="2014" name="Int. J. Syst. Evol. Microbiol.">
        <title>Complete genome sequence of Corynebacterium casei LMG S-19264T (=DSM 44701T), isolated from a smear-ripened cheese.</title>
        <authorList>
            <consortium name="US DOE Joint Genome Institute (JGI-PGF)"/>
            <person name="Walter F."/>
            <person name="Albersmeier A."/>
            <person name="Kalinowski J."/>
            <person name="Ruckert C."/>
        </authorList>
    </citation>
    <scope>NUCLEOTIDE SEQUENCE</scope>
    <source>
        <strain evidence="2">VKM Ac-1321</strain>
    </source>
</reference>
<proteinExistence type="predicted"/>
<dbReference type="InterPro" id="IPR000160">
    <property type="entry name" value="GGDEF_dom"/>
</dbReference>
<dbReference type="SUPFAM" id="SSF55781">
    <property type="entry name" value="GAF domain-like"/>
    <property type="match status" value="1"/>
</dbReference>
<dbReference type="InterPro" id="IPR043128">
    <property type="entry name" value="Rev_trsase/Diguanyl_cyclase"/>
</dbReference>
<feature type="domain" description="GGDEF" evidence="1">
    <location>
        <begin position="535"/>
        <end position="665"/>
    </location>
</feature>
<dbReference type="AlphaFoldDB" id="A0A9W6NQ62"/>
<evidence type="ECO:0000313" key="3">
    <source>
        <dbReference type="Proteomes" id="UP001143480"/>
    </source>
</evidence>
<keyword evidence="3" id="KW-1185">Reference proteome</keyword>
<dbReference type="SMART" id="SM00267">
    <property type="entry name" value="GGDEF"/>
    <property type="match status" value="1"/>
</dbReference>
<protein>
    <recommendedName>
        <fullName evidence="1">GGDEF domain-containing protein</fullName>
    </recommendedName>
</protein>
<dbReference type="CDD" id="cd01949">
    <property type="entry name" value="GGDEF"/>
    <property type="match status" value="1"/>
</dbReference>
<accession>A0A9W6NQ62</accession>
<evidence type="ECO:0000259" key="1">
    <source>
        <dbReference type="PROSITE" id="PS50887"/>
    </source>
</evidence>
<sequence>METMRETAGVTLRAIVRYVRARGGDGAVRLMLGLAGETEPPEAYDDPRRWWPYATKVNVLEAAAKVLGDPAVGLHVGQSILSYNRGHPLRLGLLLLGGPAQLLRLSTSMSARLNATGEMRTMSSGRGTATVRFQLRDGYRPSRFDCDYTRGLLTQLPVLYGRAAATVAHDECQVNGAEACIYTVRWRRRRWLRRAAEPVEDAVGDVLAGQIEQLQRTVADLVAAERPERALAVVAERAGPAVDAEAFLLVAAPAPGAPRQVHGFGLSDSEIDVLAASPPTSFAGTLVVDIASPNRYYGYLVAFCRDFRDAERRLLEAYAGLAAVALDGLGALEAAADRQHTAESLLSLARTLTVARTADEVADVTAEAVRTVMAADSATVVLLERDRLRVAANAGGGDERERQARRLAISRADTALFERFQAGSGAARVYDRDSTDLFILGLLDTFGHDAMVMVDIARPGHPYGLLVAAYDTPQDKARMREIAGRMAGVADQAANALRTCELLEADRRAAHVDALTGLAGRRAFLAALDLALGSGDGAVLLIDLDGFRAVNDSLGHAAGDELLAAVAARLGAGIRPGDVVARLGGDEFAVLAHGPGGQAGDGDLAGRVEACFADPVTVLGGTPVEVRASVGGTRFARGEESRVVLHRAGAAMHDAKRHAVAVRPRQ</sequence>
<dbReference type="InterPro" id="IPR052163">
    <property type="entry name" value="DGC-Regulatory_Protein"/>
</dbReference>
<dbReference type="InterPro" id="IPR029016">
    <property type="entry name" value="GAF-like_dom_sf"/>
</dbReference>